<dbReference type="EMBL" id="UINC01053512">
    <property type="protein sequence ID" value="SVB70104.1"/>
    <property type="molecule type" value="Genomic_DNA"/>
</dbReference>
<gene>
    <name evidence="1" type="ORF">METZ01_LOCUS222958</name>
</gene>
<accession>A0A382G649</accession>
<name>A0A382G649_9ZZZZ</name>
<sequence length="440" mass="51269">MLSFDETRHLTVRTAFGADLSVLLQLRNLNRSEAVRRMLDRNKQSSPPPYVTPSRVVFRKRKNASREEKQLIRKRIIGETNSLKQWWWSEFVTSESPLRERMTLFWHNHFTSSIRKVRSSDLLLRQNQLFRKHALGNFSDLLHMMARDPAIIIYLDGHKNRKANPNENFARELLELFTLGHGHYTENDIKAAALAFTGWGVDRKNGAFRFSARHHENRNVEFLGWRIVSDGEQVIERLLRHPRTAELVAEKVWAEFVSDAAPERTVIRAWASRFRKSGYLIRVLLEDVLVSDEFWDPIHRGSLVKSPVDLLAGAFRELQIPLSDHGMWLSRRSRQLGQDLFNPPNVRGWPGGISWITSQSLLVRERLVRQLIRGQEQTVRQDMKQMETDASIKAIRWETQVPLSMMESWLLPLPAINLQPAADHWKLLSQLVADPTYQLR</sequence>
<evidence type="ECO:0000313" key="1">
    <source>
        <dbReference type="EMBL" id="SVB70104.1"/>
    </source>
</evidence>
<proteinExistence type="predicted"/>
<evidence type="ECO:0008006" key="2">
    <source>
        <dbReference type="Google" id="ProtNLM"/>
    </source>
</evidence>
<dbReference type="InterPro" id="IPR014917">
    <property type="entry name" value="DUF1800"/>
</dbReference>
<organism evidence="1">
    <name type="scientific">marine metagenome</name>
    <dbReference type="NCBI Taxonomy" id="408172"/>
    <lineage>
        <taxon>unclassified sequences</taxon>
        <taxon>metagenomes</taxon>
        <taxon>ecological metagenomes</taxon>
    </lineage>
</organism>
<protein>
    <recommendedName>
        <fullName evidence="2">DUF1800 domain-containing protein</fullName>
    </recommendedName>
</protein>
<dbReference type="AlphaFoldDB" id="A0A382G649"/>
<reference evidence="1" key="1">
    <citation type="submission" date="2018-05" db="EMBL/GenBank/DDBJ databases">
        <authorList>
            <person name="Lanie J.A."/>
            <person name="Ng W.-L."/>
            <person name="Kazmierczak K.M."/>
            <person name="Andrzejewski T.M."/>
            <person name="Davidsen T.M."/>
            <person name="Wayne K.J."/>
            <person name="Tettelin H."/>
            <person name="Glass J.I."/>
            <person name="Rusch D."/>
            <person name="Podicherti R."/>
            <person name="Tsui H.-C.T."/>
            <person name="Winkler M.E."/>
        </authorList>
    </citation>
    <scope>NUCLEOTIDE SEQUENCE</scope>
</reference>
<dbReference type="Pfam" id="PF08811">
    <property type="entry name" value="DUF1800"/>
    <property type="match status" value="1"/>
</dbReference>